<dbReference type="AlphaFoldDB" id="A0A934K4Q7"/>
<dbReference type="Pfam" id="PF00589">
    <property type="entry name" value="Phage_integrase"/>
    <property type="match status" value="1"/>
</dbReference>
<keyword evidence="4" id="KW-1185">Reference proteome</keyword>
<organism evidence="3 4">
    <name type="scientific">Candidatus Nephthysia bennettiae</name>
    <dbReference type="NCBI Taxonomy" id="3127016"/>
    <lineage>
        <taxon>Bacteria</taxon>
        <taxon>Bacillati</taxon>
        <taxon>Candidatus Dormiibacterota</taxon>
        <taxon>Candidatus Dormibacteria</taxon>
        <taxon>Candidatus Dormibacterales</taxon>
        <taxon>Candidatus Dormibacteraceae</taxon>
        <taxon>Candidatus Nephthysia</taxon>
    </lineage>
</organism>
<dbReference type="GO" id="GO:0015074">
    <property type="term" value="P:DNA integration"/>
    <property type="evidence" value="ECO:0007669"/>
    <property type="project" value="InterPro"/>
</dbReference>
<keyword evidence="1" id="KW-0233">DNA recombination</keyword>
<comment type="caution">
    <text evidence="3">The sequence shown here is derived from an EMBL/GenBank/DDBJ whole genome shotgun (WGS) entry which is preliminary data.</text>
</comment>
<evidence type="ECO:0000259" key="2">
    <source>
        <dbReference type="PROSITE" id="PS51898"/>
    </source>
</evidence>
<dbReference type="RefSeq" id="WP_350341342.1">
    <property type="nucleotide sequence ID" value="NZ_JAEKNR010000051.1"/>
</dbReference>
<name>A0A934K4Q7_9BACT</name>
<dbReference type="InterPro" id="IPR013762">
    <property type="entry name" value="Integrase-like_cat_sf"/>
</dbReference>
<dbReference type="Gene3D" id="1.10.443.10">
    <property type="entry name" value="Intergrase catalytic core"/>
    <property type="match status" value="1"/>
</dbReference>
<dbReference type="EMBL" id="JAEKNR010000051">
    <property type="protein sequence ID" value="MBJ7597302.1"/>
    <property type="molecule type" value="Genomic_DNA"/>
</dbReference>
<accession>A0A934K4Q7</accession>
<proteinExistence type="predicted"/>
<evidence type="ECO:0000256" key="1">
    <source>
        <dbReference type="ARBA" id="ARBA00023172"/>
    </source>
</evidence>
<dbReference type="Proteomes" id="UP000612893">
    <property type="component" value="Unassembled WGS sequence"/>
</dbReference>
<evidence type="ECO:0000313" key="3">
    <source>
        <dbReference type="EMBL" id="MBJ7597302.1"/>
    </source>
</evidence>
<dbReference type="GO" id="GO:0006310">
    <property type="term" value="P:DNA recombination"/>
    <property type="evidence" value="ECO:0007669"/>
    <property type="project" value="UniProtKB-KW"/>
</dbReference>
<gene>
    <name evidence="3" type="ORF">JF922_04345</name>
</gene>
<protein>
    <submittedName>
        <fullName evidence="3">Site-specific integrase</fullName>
    </submittedName>
</protein>
<feature type="domain" description="Tyr recombinase" evidence="2">
    <location>
        <begin position="35"/>
        <end position="122"/>
    </location>
</feature>
<dbReference type="InterPro" id="IPR002104">
    <property type="entry name" value="Integrase_catalytic"/>
</dbReference>
<dbReference type="GO" id="GO:0003677">
    <property type="term" value="F:DNA binding"/>
    <property type="evidence" value="ECO:0007669"/>
    <property type="project" value="InterPro"/>
</dbReference>
<dbReference type="SUPFAM" id="SSF56349">
    <property type="entry name" value="DNA breaking-rejoining enzymes"/>
    <property type="match status" value="1"/>
</dbReference>
<dbReference type="PROSITE" id="PS51898">
    <property type="entry name" value="TYR_RECOMBINASE"/>
    <property type="match status" value="1"/>
</dbReference>
<reference evidence="3" key="1">
    <citation type="submission" date="2020-10" db="EMBL/GenBank/DDBJ databases">
        <title>Ca. Dormibacterota MAGs.</title>
        <authorList>
            <person name="Montgomery K."/>
        </authorList>
    </citation>
    <scope>NUCLEOTIDE SEQUENCE [LARGE SCALE GENOMIC DNA]</scope>
    <source>
        <strain evidence="3">SC8812_S17_10</strain>
    </source>
</reference>
<dbReference type="InterPro" id="IPR011010">
    <property type="entry name" value="DNA_brk_join_enz"/>
</dbReference>
<evidence type="ECO:0000313" key="4">
    <source>
        <dbReference type="Proteomes" id="UP000612893"/>
    </source>
</evidence>
<sequence length="122" mass="13677">MWPADVLAVVVAGHHGPGIQGDPSRGLKRVPAPPDRTRALTREQVDAIFRIDVALRERTFWRLLYETAARTEEILALDVSDLDLANKRARVISKGGAAGWVLRICRTPARAHRSPRRPIRAW</sequence>